<reference evidence="2" key="1">
    <citation type="submission" date="2012-03" db="EMBL/GenBank/DDBJ databases">
        <title>Functional metagenomics reveals considerable lignocellulase gene clusters in the gut microbiome of a wood-feeding higher termite.</title>
        <authorList>
            <person name="Liu N."/>
        </authorList>
    </citation>
    <scope>NUCLEOTIDE SEQUENCE</scope>
</reference>
<dbReference type="GO" id="GO:0003700">
    <property type="term" value="F:DNA-binding transcription factor activity"/>
    <property type="evidence" value="ECO:0007669"/>
    <property type="project" value="InterPro"/>
</dbReference>
<name>A0A806K1F3_9BACT</name>
<dbReference type="Pfam" id="PF04542">
    <property type="entry name" value="Sigma70_r2"/>
    <property type="match status" value="1"/>
</dbReference>
<evidence type="ECO:0000259" key="1">
    <source>
        <dbReference type="Pfam" id="PF04542"/>
    </source>
</evidence>
<organism evidence="2">
    <name type="scientific">uncultured bacterium contig00018</name>
    <dbReference type="NCBI Taxonomy" id="1181509"/>
    <lineage>
        <taxon>Bacteria</taxon>
        <taxon>environmental samples</taxon>
    </lineage>
</organism>
<dbReference type="EMBL" id="JQ844231">
    <property type="protein sequence ID" value="AGS53383.1"/>
    <property type="molecule type" value="Genomic_DNA"/>
</dbReference>
<accession>A0A806K1F3</accession>
<dbReference type="SUPFAM" id="SSF88946">
    <property type="entry name" value="Sigma2 domain of RNA polymerase sigma factors"/>
    <property type="match status" value="1"/>
</dbReference>
<dbReference type="GO" id="GO:0006352">
    <property type="term" value="P:DNA-templated transcription initiation"/>
    <property type="evidence" value="ECO:0007669"/>
    <property type="project" value="InterPro"/>
</dbReference>
<proteinExistence type="predicted"/>
<evidence type="ECO:0000313" key="2">
    <source>
        <dbReference type="EMBL" id="AGS53383.1"/>
    </source>
</evidence>
<dbReference type="AlphaFoldDB" id="A0A806K1F3"/>
<dbReference type="Gene3D" id="1.10.1740.10">
    <property type="match status" value="1"/>
</dbReference>
<protein>
    <submittedName>
        <fullName evidence="2">RNA polymerase sigma-54 factor RpoN</fullName>
    </submittedName>
</protein>
<dbReference type="InterPro" id="IPR007627">
    <property type="entry name" value="RNA_pol_sigma70_r2"/>
</dbReference>
<feature type="domain" description="RNA polymerase sigma-70 region 2" evidence="1">
    <location>
        <begin position="39"/>
        <end position="104"/>
    </location>
</feature>
<dbReference type="InterPro" id="IPR013325">
    <property type="entry name" value="RNA_pol_sigma_r2"/>
</dbReference>
<sequence>MVDVLNTQPLDEGQITAQGDLAAQVEAAKTDKHTLNTLLHNYLPFIKKCVAGVFFKSQSRADNLTDAMLAFAHSVQTYNPGQGAFIQYAATVIRNRLIDSARKELSVQKRFSVFSKKTDEQDIVWETGISLEAYNREEEEQNLRFEIEAVNSEFAQWGFSWETLLKKCPKQERSRRIASQIAESVLQDTVLLNDTLKTRQLPYSRLAGLYPRKALEKYRHYIAAIIILSNGDYPYVYSFVPRSIAEEEKS</sequence>